<dbReference type="InParanoid" id="L5KAM7"/>
<evidence type="ECO:0000313" key="3">
    <source>
        <dbReference type="Proteomes" id="UP000010552"/>
    </source>
</evidence>
<protein>
    <submittedName>
        <fullName evidence="2">Uncharacterized protein</fullName>
    </submittedName>
</protein>
<feature type="region of interest" description="Disordered" evidence="1">
    <location>
        <begin position="1"/>
        <end position="83"/>
    </location>
</feature>
<name>L5KAM7_PTEAL</name>
<gene>
    <name evidence="2" type="ORF">PAL_GLEAN10002173</name>
</gene>
<proteinExistence type="predicted"/>
<keyword evidence="3" id="KW-1185">Reference proteome</keyword>
<dbReference type="Proteomes" id="UP000010552">
    <property type="component" value="Unassembled WGS sequence"/>
</dbReference>
<reference evidence="3" key="1">
    <citation type="journal article" date="2013" name="Science">
        <title>Comparative analysis of bat genomes provides insight into the evolution of flight and immunity.</title>
        <authorList>
            <person name="Zhang G."/>
            <person name="Cowled C."/>
            <person name="Shi Z."/>
            <person name="Huang Z."/>
            <person name="Bishop-Lilly K.A."/>
            <person name="Fang X."/>
            <person name="Wynne J.W."/>
            <person name="Xiong Z."/>
            <person name="Baker M.L."/>
            <person name="Zhao W."/>
            <person name="Tachedjian M."/>
            <person name="Zhu Y."/>
            <person name="Zhou P."/>
            <person name="Jiang X."/>
            <person name="Ng J."/>
            <person name="Yang L."/>
            <person name="Wu L."/>
            <person name="Xiao J."/>
            <person name="Feng Y."/>
            <person name="Chen Y."/>
            <person name="Sun X."/>
            <person name="Zhang Y."/>
            <person name="Marsh G.A."/>
            <person name="Crameri G."/>
            <person name="Broder C.C."/>
            <person name="Frey K.G."/>
            <person name="Wang L.F."/>
            <person name="Wang J."/>
        </authorList>
    </citation>
    <scope>NUCLEOTIDE SEQUENCE [LARGE SCALE GENOMIC DNA]</scope>
</reference>
<evidence type="ECO:0000313" key="2">
    <source>
        <dbReference type="EMBL" id="ELK07553.1"/>
    </source>
</evidence>
<evidence type="ECO:0000256" key="1">
    <source>
        <dbReference type="SAM" id="MobiDB-lite"/>
    </source>
</evidence>
<feature type="compositionally biased region" description="Basic and acidic residues" evidence="1">
    <location>
        <begin position="52"/>
        <end position="61"/>
    </location>
</feature>
<organism evidence="2 3">
    <name type="scientific">Pteropus alecto</name>
    <name type="common">Black flying fox</name>
    <dbReference type="NCBI Taxonomy" id="9402"/>
    <lineage>
        <taxon>Eukaryota</taxon>
        <taxon>Metazoa</taxon>
        <taxon>Chordata</taxon>
        <taxon>Craniata</taxon>
        <taxon>Vertebrata</taxon>
        <taxon>Euteleostomi</taxon>
        <taxon>Mammalia</taxon>
        <taxon>Eutheria</taxon>
        <taxon>Laurasiatheria</taxon>
        <taxon>Chiroptera</taxon>
        <taxon>Yinpterochiroptera</taxon>
        <taxon>Pteropodoidea</taxon>
        <taxon>Pteropodidae</taxon>
        <taxon>Pteropodinae</taxon>
        <taxon>Pteropus</taxon>
    </lineage>
</organism>
<dbReference type="AlphaFoldDB" id="L5KAM7"/>
<sequence length="219" mass="23925">MKGKLRSGTGSHHGARSLLWGRGRGSGRWHRGQAVDTVTVVRGRTASGLGGSRERRQDHGRLRSLGTGDKPAGNTMGRLPASGCSSNLQGSAVSWDGERLKPFLYILTGKSPSDLQELGKQVMKRSRLSQWDRSRLQGPALPLRPLKLRALLKRVLLTDGGAAIVDEAASGAVRAERRRWARPTRKWWRPTAPSSRAVTTEPHAQTLPSVSRWECTTGL</sequence>
<accession>L5KAM7</accession>
<dbReference type="EMBL" id="KB030955">
    <property type="protein sequence ID" value="ELK07553.1"/>
    <property type="molecule type" value="Genomic_DNA"/>
</dbReference>